<evidence type="ECO:0000313" key="2">
    <source>
        <dbReference type="Proteomes" id="UP000243502"/>
    </source>
</evidence>
<proteinExistence type="predicted"/>
<dbReference type="OrthoDB" id="5673400at2"/>
<dbReference type="KEGG" id="pter:C2L65_25225"/>
<accession>A0A2I8ETN4</accession>
<dbReference type="AlphaFoldDB" id="A0A2I8ETN4"/>
<dbReference type="Pfam" id="PF05100">
    <property type="entry name" value="Phage_tail_L"/>
    <property type="match status" value="1"/>
</dbReference>
<sequence length="231" mass="25403">MTIRGDIQSLSPGAVIELFQLDLSRFGASVPIVCFHAGTNELDSDVVWQGTTYQRYPLQATGFEWKGQGTLPRPHFVVSNVTGIMSALCRLYRDMVGAKVVRKRTLLRYLDAVNFTDGNPYADPGESFPDDVFFINQKVREDNATLELELAVAFDVEGVQLPRRQVVCNSCPWKYRGDGCGYAGGPVADVNDNPTSDASKDQCGKRLASCKLRFPTGTMPYGGFPGAGQYR</sequence>
<dbReference type="RefSeq" id="WP_042312377.1">
    <property type="nucleotide sequence ID" value="NZ_CP026112.1"/>
</dbReference>
<dbReference type="GO" id="GO:0051536">
    <property type="term" value="F:iron-sulfur cluster binding"/>
    <property type="evidence" value="ECO:0007669"/>
    <property type="project" value="InterPro"/>
</dbReference>
<dbReference type="GO" id="GO:0030430">
    <property type="term" value="C:host cell cytoplasm"/>
    <property type="evidence" value="ECO:0007669"/>
    <property type="project" value="InterPro"/>
</dbReference>
<dbReference type="EMBL" id="CP026112">
    <property type="protein sequence ID" value="AUT62879.1"/>
    <property type="molecule type" value="Genomic_DNA"/>
</dbReference>
<dbReference type="GO" id="GO:0046718">
    <property type="term" value="P:symbiont entry into host cell"/>
    <property type="evidence" value="ECO:0007669"/>
    <property type="project" value="InterPro"/>
</dbReference>
<organism evidence="1 2">
    <name type="scientific">Paraburkholderia terrae</name>
    <dbReference type="NCBI Taxonomy" id="311230"/>
    <lineage>
        <taxon>Bacteria</taxon>
        <taxon>Pseudomonadati</taxon>
        <taxon>Pseudomonadota</taxon>
        <taxon>Betaproteobacteria</taxon>
        <taxon>Burkholderiales</taxon>
        <taxon>Burkholderiaceae</taxon>
        <taxon>Paraburkholderia</taxon>
    </lineage>
</organism>
<gene>
    <name evidence="1" type="ORF">C2L65_25225</name>
</gene>
<dbReference type="InterPro" id="IPR006487">
    <property type="entry name" value="Phage_lambda_L"/>
</dbReference>
<reference evidence="1 2" key="1">
    <citation type="submission" date="2018-01" db="EMBL/GenBank/DDBJ databases">
        <title>Species boundaries and ecological features among Paraburkholderia terrae DSMZ17804T, P. hospita DSMZ17164T and P. caribensis DSMZ13236T.</title>
        <authorList>
            <person name="Pratama A.A."/>
        </authorList>
    </citation>
    <scope>NUCLEOTIDE SEQUENCE [LARGE SCALE GENOMIC DNA]</scope>
    <source>
        <strain evidence="1 2">DSM 17804</strain>
    </source>
</reference>
<name>A0A2I8ETN4_9BURK</name>
<evidence type="ECO:0000313" key="1">
    <source>
        <dbReference type="EMBL" id="AUT62879.1"/>
    </source>
</evidence>
<dbReference type="NCBIfam" id="TIGR01600">
    <property type="entry name" value="phage_tail_L"/>
    <property type="match status" value="1"/>
</dbReference>
<dbReference type="Proteomes" id="UP000243502">
    <property type="component" value="Chromosome 2"/>
</dbReference>
<protein>
    <submittedName>
        <fullName evidence="1">Phage minor tail protein L</fullName>
    </submittedName>
</protein>